<feature type="compositionally biased region" description="Polar residues" evidence="8">
    <location>
        <begin position="399"/>
        <end position="411"/>
    </location>
</feature>
<dbReference type="CDD" id="cd14702">
    <property type="entry name" value="bZIP_plant_GBF1"/>
    <property type="match status" value="1"/>
</dbReference>
<comment type="similarity">
    <text evidence="2">Belongs to the bZIP family.</text>
</comment>
<dbReference type="PANTHER" id="PTHR45967:SF28">
    <property type="entry name" value="BASIC-LEUCINE ZIPPER (BZIP) TRANSCRIPTION FACTOR FAMILY PROTEIN"/>
    <property type="match status" value="1"/>
</dbReference>
<evidence type="ECO:0000313" key="11">
    <source>
        <dbReference type="Proteomes" id="UP001346149"/>
    </source>
</evidence>
<proteinExistence type="inferred from homology"/>
<evidence type="ECO:0000256" key="7">
    <source>
        <dbReference type="SAM" id="Coils"/>
    </source>
</evidence>
<evidence type="ECO:0000256" key="8">
    <source>
        <dbReference type="SAM" id="MobiDB-lite"/>
    </source>
</evidence>
<evidence type="ECO:0000256" key="1">
    <source>
        <dbReference type="ARBA" id="ARBA00004123"/>
    </source>
</evidence>
<dbReference type="InterPro" id="IPR004827">
    <property type="entry name" value="bZIP"/>
</dbReference>
<feature type="region of interest" description="Disordered" evidence="8">
    <location>
        <begin position="331"/>
        <end position="369"/>
    </location>
</feature>
<dbReference type="InterPro" id="IPR044827">
    <property type="entry name" value="GBF-like"/>
</dbReference>
<evidence type="ECO:0000256" key="3">
    <source>
        <dbReference type="ARBA" id="ARBA00023015"/>
    </source>
</evidence>
<keyword evidence="3" id="KW-0805">Transcription regulation</keyword>
<dbReference type="GO" id="GO:0005634">
    <property type="term" value="C:nucleus"/>
    <property type="evidence" value="ECO:0007669"/>
    <property type="project" value="UniProtKB-SubCell"/>
</dbReference>
<feature type="coiled-coil region" evidence="7">
    <location>
        <begin position="169"/>
        <end position="241"/>
    </location>
</feature>
<dbReference type="PANTHER" id="PTHR45967">
    <property type="entry name" value="G-BOX-BINDING FACTOR 3-RELATED"/>
    <property type="match status" value="1"/>
</dbReference>
<feature type="region of interest" description="Disordered" evidence="8">
    <location>
        <begin position="1"/>
        <end position="54"/>
    </location>
</feature>
<protein>
    <recommendedName>
        <fullName evidence="9">BZIP domain-containing protein</fullName>
    </recommendedName>
</protein>
<feature type="domain" description="BZIP" evidence="9">
    <location>
        <begin position="175"/>
        <end position="238"/>
    </location>
</feature>
<evidence type="ECO:0000256" key="6">
    <source>
        <dbReference type="ARBA" id="ARBA00023242"/>
    </source>
</evidence>
<dbReference type="Pfam" id="PF00170">
    <property type="entry name" value="bZIP_1"/>
    <property type="match status" value="1"/>
</dbReference>
<feature type="compositionally biased region" description="Basic and acidic residues" evidence="8">
    <location>
        <begin position="331"/>
        <end position="340"/>
    </location>
</feature>
<feature type="region of interest" description="Disordered" evidence="8">
    <location>
        <begin position="89"/>
        <end position="127"/>
    </location>
</feature>
<keyword evidence="5" id="KW-0804">Transcription</keyword>
<evidence type="ECO:0000256" key="4">
    <source>
        <dbReference type="ARBA" id="ARBA00023125"/>
    </source>
</evidence>
<feature type="region of interest" description="Disordered" evidence="8">
    <location>
        <begin position="390"/>
        <end position="446"/>
    </location>
</feature>
<dbReference type="SMART" id="SM00338">
    <property type="entry name" value="BRLZ"/>
    <property type="match status" value="1"/>
</dbReference>
<comment type="subcellular location">
    <subcellularLocation>
        <location evidence="1">Nucleus</location>
    </subcellularLocation>
</comment>
<name>A0AAN7L273_TRANT</name>
<dbReference type="EMBL" id="JAXQNO010000018">
    <property type="protein sequence ID" value="KAK4777135.1"/>
    <property type="molecule type" value="Genomic_DNA"/>
</dbReference>
<reference evidence="10 11" key="1">
    <citation type="journal article" date="2023" name="Hortic Res">
        <title>Pangenome of water caltrop reveals structural variations and asymmetric subgenome divergence after allopolyploidization.</title>
        <authorList>
            <person name="Zhang X."/>
            <person name="Chen Y."/>
            <person name="Wang L."/>
            <person name="Yuan Y."/>
            <person name="Fang M."/>
            <person name="Shi L."/>
            <person name="Lu R."/>
            <person name="Comes H.P."/>
            <person name="Ma Y."/>
            <person name="Chen Y."/>
            <person name="Huang G."/>
            <person name="Zhou Y."/>
            <person name="Zheng Z."/>
            <person name="Qiu Y."/>
        </authorList>
    </citation>
    <scope>NUCLEOTIDE SEQUENCE [LARGE SCALE GENOMIC DNA]</scope>
    <source>
        <strain evidence="10">F231</strain>
    </source>
</reference>
<dbReference type="GO" id="GO:0043565">
    <property type="term" value="F:sequence-specific DNA binding"/>
    <property type="evidence" value="ECO:0007669"/>
    <property type="project" value="InterPro"/>
</dbReference>
<keyword evidence="11" id="KW-1185">Reference proteome</keyword>
<dbReference type="InterPro" id="IPR045314">
    <property type="entry name" value="bZIP_plant_GBF1"/>
</dbReference>
<accession>A0AAN7L273</accession>
<dbReference type="GO" id="GO:0003700">
    <property type="term" value="F:DNA-binding transcription factor activity"/>
    <property type="evidence" value="ECO:0007669"/>
    <property type="project" value="InterPro"/>
</dbReference>
<dbReference type="InterPro" id="IPR046347">
    <property type="entry name" value="bZIP_sf"/>
</dbReference>
<comment type="caution">
    <text evidence="10">The sequence shown here is derived from an EMBL/GenBank/DDBJ whole genome shotgun (WGS) entry which is preliminary data.</text>
</comment>
<dbReference type="Proteomes" id="UP001346149">
    <property type="component" value="Unassembled WGS sequence"/>
</dbReference>
<organism evidence="10 11">
    <name type="scientific">Trapa natans</name>
    <name type="common">Water chestnut</name>
    <dbReference type="NCBI Taxonomy" id="22666"/>
    <lineage>
        <taxon>Eukaryota</taxon>
        <taxon>Viridiplantae</taxon>
        <taxon>Streptophyta</taxon>
        <taxon>Embryophyta</taxon>
        <taxon>Tracheophyta</taxon>
        <taxon>Spermatophyta</taxon>
        <taxon>Magnoliopsida</taxon>
        <taxon>eudicotyledons</taxon>
        <taxon>Gunneridae</taxon>
        <taxon>Pentapetalae</taxon>
        <taxon>rosids</taxon>
        <taxon>malvids</taxon>
        <taxon>Myrtales</taxon>
        <taxon>Lythraceae</taxon>
        <taxon>Trapa</taxon>
    </lineage>
</organism>
<feature type="compositionally biased region" description="Basic and acidic residues" evidence="8">
    <location>
        <begin position="18"/>
        <end position="27"/>
    </location>
</feature>
<keyword evidence="4" id="KW-0238">DNA-binding</keyword>
<sequence length="468" mass="51071">MKGSNTTDAEATGARHVAVRDQHDRCGGNRSAPRGGERPTHRSFSAGSPQGRLALRSVKMQGIVQPDRMVKIEMEAAEALADLAQLASVGSGSGASRAGKRIKTESSPSDSELNPVDSVPSCPDLAQHEIPHTMNSHAKSEQSSQPLDQSHICIRNHLSLGGGRPRQFLSEAEKEAKRLRRVLANRESARRTIRRRQALCEELTRKATELSEENEKLKRGKEEALREFQFLETRNKHLKAEMVRASSYNVMGTTKAKAKHGQTELPTPLVNFPVLLPNTLFAPCVWPPVFQGASCKPDIPHEHNLPSFSSPRNPVYILPYTMFFTLPSQGHHSEYKKSEEGENPVDNSHDGSAASSRGESVLPASVKPDEALSTTRAGILNDLNEIPFESPVDLDEQDTGLNCSDPEQANTAGLEVPSPGDPDALTESVSSSGDKKTAGAFAAAEARRRRKELTRLKALHGRQCQTHC</sequence>
<evidence type="ECO:0000256" key="5">
    <source>
        <dbReference type="ARBA" id="ARBA00023163"/>
    </source>
</evidence>
<evidence type="ECO:0000313" key="10">
    <source>
        <dbReference type="EMBL" id="KAK4777135.1"/>
    </source>
</evidence>
<gene>
    <name evidence="10" type="ORF">SAY86_005823</name>
</gene>
<evidence type="ECO:0000256" key="2">
    <source>
        <dbReference type="ARBA" id="ARBA00007163"/>
    </source>
</evidence>
<evidence type="ECO:0000259" key="9">
    <source>
        <dbReference type="PROSITE" id="PS50217"/>
    </source>
</evidence>
<dbReference type="PROSITE" id="PS50217">
    <property type="entry name" value="BZIP"/>
    <property type="match status" value="1"/>
</dbReference>
<keyword evidence="7" id="KW-0175">Coiled coil</keyword>
<keyword evidence="6" id="KW-0539">Nucleus</keyword>
<dbReference type="SUPFAM" id="SSF57959">
    <property type="entry name" value="Leucine zipper domain"/>
    <property type="match status" value="1"/>
</dbReference>
<dbReference type="AlphaFoldDB" id="A0AAN7L273"/>